<dbReference type="PANTHER" id="PTHR46890:SF48">
    <property type="entry name" value="RNA-DIRECTED DNA POLYMERASE"/>
    <property type="match status" value="1"/>
</dbReference>
<dbReference type="InterPro" id="IPR000477">
    <property type="entry name" value="RT_dom"/>
</dbReference>
<proteinExistence type="predicted"/>
<evidence type="ECO:0000259" key="1">
    <source>
        <dbReference type="Pfam" id="PF00078"/>
    </source>
</evidence>
<accession>A0AAW2WDZ5</accession>
<sequence length="605" mass="68814">MSVIYGECDLTQRRELWAGLLSLSEDISDDAWCILARGVGAFGNVLTEYWSMKLGWGLEQGMFRFDNFLAKQPGFLNTVWRTWRHIIHGTQMYGVITKLKALKPVFRAQRKVRGDLSNNVRLAKDFLVKAQTLFDTYKEATLLQVVKLCQVTYCTAVQQESSMLQQRAKLNWLKHDYLGVYFLLSISAGGTRTNRALDLSFLRLGLKHTLTLEEADALISPVTFSEIKEAFFDISEDSAPGPDGYSSAFFKAAWPVIGDDVCAEVMEFFQSDRLLKQFNNTLLALIPKVQLPIRVSDFRPIACCNVLYKAITKILVRRLQKVLHLLIDYSQNAFIPGHSIADNVMLAQELLAGYNQNKLPPRCTIKVDIQKAYDSGSSGHGYAKVSWAQVCKPKEEGGLGIRRVLHMNQALMMKQVWRVLQEDTNSIWVAWVLLHRLNNQTIWNFKSSTASWCWKKLVKLSTSLRAGLEYKVGHGQKFKLWTDIWHPRGPLIQRFPRGPVVIGLPTDSLLKTVIQHGSWNWPSETDFDIQEIIAGLPNISPNQSDAIIWRTNGGKFTTAVAFSLLQPPSPHVLWHRLLGGKFKIPRHDFILWLAILERLSTMDRP</sequence>
<reference evidence="2" key="2">
    <citation type="journal article" date="2024" name="Plant">
        <title>Genomic evolution and insights into agronomic trait innovations of Sesamum species.</title>
        <authorList>
            <person name="Miao H."/>
            <person name="Wang L."/>
            <person name="Qu L."/>
            <person name="Liu H."/>
            <person name="Sun Y."/>
            <person name="Le M."/>
            <person name="Wang Q."/>
            <person name="Wei S."/>
            <person name="Zheng Y."/>
            <person name="Lin W."/>
            <person name="Duan Y."/>
            <person name="Cao H."/>
            <person name="Xiong S."/>
            <person name="Wang X."/>
            <person name="Wei L."/>
            <person name="Li C."/>
            <person name="Ma Q."/>
            <person name="Ju M."/>
            <person name="Zhao R."/>
            <person name="Li G."/>
            <person name="Mu C."/>
            <person name="Tian Q."/>
            <person name="Mei H."/>
            <person name="Zhang T."/>
            <person name="Gao T."/>
            <person name="Zhang H."/>
        </authorList>
    </citation>
    <scope>NUCLEOTIDE SEQUENCE</scope>
    <source>
        <strain evidence="2">KEN1</strain>
    </source>
</reference>
<dbReference type="Pfam" id="PF00078">
    <property type="entry name" value="RVT_1"/>
    <property type="match status" value="1"/>
</dbReference>
<reference evidence="2" key="1">
    <citation type="submission" date="2020-06" db="EMBL/GenBank/DDBJ databases">
        <authorList>
            <person name="Li T."/>
            <person name="Hu X."/>
            <person name="Zhang T."/>
            <person name="Song X."/>
            <person name="Zhang H."/>
            <person name="Dai N."/>
            <person name="Sheng W."/>
            <person name="Hou X."/>
            <person name="Wei L."/>
        </authorList>
    </citation>
    <scope>NUCLEOTIDE SEQUENCE</scope>
    <source>
        <strain evidence="2">KEN1</strain>
        <tissue evidence="2">Leaf</tissue>
    </source>
</reference>
<dbReference type="EMBL" id="JACGWN010000008">
    <property type="protein sequence ID" value="KAL0439823.1"/>
    <property type="molecule type" value="Genomic_DNA"/>
</dbReference>
<protein>
    <recommendedName>
        <fullName evidence="1">Reverse transcriptase domain-containing protein</fullName>
    </recommendedName>
</protein>
<evidence type="ECO:0000313" key="2">
    <source>
        <dbReference type="EMBL" id="KAL0439823.1"/>
    </source>
</evidence>
<dbReference type="InterPro" id="IPR052343">
    <property type="entry name" value="Retrotransposon-Effector_Assoc"/>
</dbReference>
<feature type="domain" description="Reverse transcriptase" evidence="1">
    <location>
        <begin position="286"/>
        <end position="375"/>
    </location>
</feature>
<organism evidence="2">
    <name type="scientific">Sesamum latifolium</name>
    <dbReference type="NCBI Taxonomy" id="2727402"/>
    <lineage>
        <taxon>Eukaryota</taxon>
        <taxon>Viridiplantae</taxon>
        <taxon>Streptophyta</taxon>
        <taxon>Embryophyta</taxon>
        <taxon>Tracheophyta</taxon>
        <taxon>Spermatophyta</taxon>
        <taxon>Magnoliopsida</taxon>
        <taxon>eudicotyledons</taxon>
        <taxon>Gunneridae</taxon>
        <taxon>Pentapetalae</taxon>
        <taxon>asterids</taxon>
        <taxon>lamiids</taxon>
        <taxon>Lamiales</taxon>
        <taxon>Pedaliaceae</taxon>
        <taxon>Sesamum</taxon>
    </lineage>
</organism>
<dbReference type="InterPro" id="IPR043502">
    <property type="entry name" value="DNA/RNA_pol_sf"/>
</dbReference>
<name>A0AAW2WDZ5_9LAMI</name>
<dbReference type="PANTHER" id="PTHR46890">
    <property type="entry name" value="NON-LTR RETROLELEMENT REVERSE TRANSCRIPTASE-LIKE PROTEIN-RELATED"/>
    <property type="match status" value="1"/>
</dbReference>
<dbReference type="AlphaFoldDB" id="A0AAW2WDZ5"/>
<dbReference type="SUPFAM" id="SSF56672">
    <property type="entry name" value="DNA/RNA polymerases"/>
    <property type="match status" value="1"/>
</dbReference>
<comment type="caution">
    <text evidence="2">The sequence shown here is derived from an EMBL/GenBank/DDBJ whole genome shotgun (WGS) entry which is preliminary data.</text>
</comment>
<gene>
    <name evidence="2" type="ORF">Slati_2465300</name>
</gene>